<name>A0AA39CL30_9EURO</name>
<evidence type="ECO:0000313" key="3">
    <source>
        <dbReference type="EMBL" id="KAJ9612202.1"/>
    </source>
</evidence>
<dbReference type="PANTHER" id="PTHR43008">
    <property type="entry name" value="BENZIL REDUCTASE"/>
    <property type="match status" value="1"/>
</dbReference>
<comment type="caution">
    <text evidence="3">The sequence shown here is derived from an EMBL/GenBank/DDBJ whole genome shotgun (WGS) entry which is preliminary data.</text>
</comment>
<dbReference type="SUPFAM" id="SSF51735">
    <property type="entry name" value="NAD(P)-binding Rossmann-fold domains"/>
    <property type="match status" value="1"/>
</dbReference>
<protein>
    <submittedName>
        <fullName evidence="3">Uncharacterized protein</fullName>
    </submittedName>
</protein>
<dbReference type="Gene3D" id="3.40.50.720">
    <property type="entry name" value="NAD(P)-binding Rossmann-like Domain"/>
    <property type="match status" value="1"/>
</dbReference>
<comment type="similarity">
    <text evidence="1">Belongs to the short-chain dehydrogenases/reductases (SDR) family.</text>
</comment>
<organism evidence="3 4">
    <name type="scientific">Cladophialophora chaetospira</name>
    <dbReference type="NCBI Taxonomy" id="386627"/>
    <lineage>
        <taxon>Eukaryota</taxon>
        <taxon>Fungi</taxon>
        <taxon>Dikarya</taxon>
        <taxon>Ascomycota</taxon>
        <taxon>Pezizomycotina</taxon>
        <taxon>Eurotiomycetes</taxon>
        <taxon>Chaetothyriomycetidae</taxon>
        <taxon>Chaetothyriales</taxon>
        <taxon>Herpotrichiellaceae</taxon>
        <taxon>Cladophialophora</taxon>
    </lineage>
</organism>
<proteinExistence type="inferred from homology"/>
<dbReference type="InterPro" id="IPR036291">
    <property type="entry name" value="NAD(P)-bd_dom_sf"/>
</dbReference>
<dbReference type="Proteomes" id="UP001172673">
    <property type="component" value="Unassembled WGS sequence"/>
</dbReference>
<sequence length="271" mass="29541">MSSPIILITGANTGLGLETVNSLFRSSRKYTVLLGGRNLDKATAAAKQVKKEYTQSESVVIPVQIDIEDDASIEKLKERVEKEFGRLDVLVNNAGGQFDQQLYKGALGMREMWNKSWDVNVTGTYILTHSLIPLLLKSSDPRILFITSGTSTLTETTNLAVPVNKSPDQKGWPKDVATFNGLGIPAYRSVKTGLNMMMREWLRVLKEDGVKCWAVSPGMLATGLGTGDPEFLRKLGALEPSVGADFVRSVVEGDRDGDVGLAVRKAGVQPW</sequence>
<dbReference type="GO" id="GO:0050664">
    <property type="term" value="F:oxidoreductase activity, acting on NAD(P)H, oxygen as acceptor"/>
    <property type="evidence" value="ECO:0007669"/>
    <property type="project" value="TreeGrafter"/>
</dbReference>
<dbReference type="Pfam" id="PF00106">
    <property type="entry name" value="adh_short"/>
    <property type="match status" value="1"/>
</dbReference>
<gene>
    <name evidence="3" type="ORF">H2200_003799</name>
</gene>
<dbReference type="PANTHER" id="PTHR43008:SF8">
    <property type="entry name" value="BENZIL REDUCTASE ((S)-BENZOIN FORMING) IRC24"/>
    <property type="match status" value="1"/>
</dbReference>
<evidence type="ECO:0000313" key="4">
    <source>
        <dbReference type="Proteomes" id="UP001172673"/>
    </source>
</evidence>
<dbReference type="GO" id="GO:0016616">
    <property type="term" value="F:oxidoreductase activity, acting on the CH-OH group of donors, NAD or NADP as acceptor"/>
    <property type="evidence" value="ECO:0007669"/>
    <property type="project" value="UniProtKB-ARBA"/>
</dbReference>
<evidence type="ECO:0000256" key="1">
    <source>
        <dbReference type="ARBA" id="ARBA00006484"/>
    </source>
</evidence>
<dbReference type="PRINTS" id="PR00081">
    <property type="entry name" value="GDHRDH"/>
</dbReference>
<accession>A0AA39CL30</accession>
<dbReference type="InterPro" id="IPR002347">
    <property type="entry name" value="SDR_fam"/>
</dbReference>
<dbReference type="EMBL" id="JAPDRK010000005">
    <property type="protein sequence ID" value="KAJ9612202.1"/>
    <property type="molecule type" value="Genomic_DNA"/>
</dbReference>
<reference evidence="3" key="1">
    <citation type="submission" date="2022-10" db="EMBL/GenBank/DDBJ databases">
        <title>Culturing micro-colonial fungi from biological soil crusts in the Mojave desert and describing Neophaeococcomyces mojavensis, and introducing the new genera and species Taxawa tesnikishii.</title>
        <authorList>
            <person name="Kurbessoian T."/>
            <person name="Stajich J.E."/>
        </authorList>
    </citation>
    <scope>NUCLEOTIDE SEQUENCE</scope>
    <source>
        <strain evidence="3">TK_41</strain>
    </source>
</reference>
<keyword evidence="2" id="KW-0560">Oxidoreductase</keyword>
<evidence type="ECO:0000256" key="2">
    <source>
        <dbReference type="ARBA" id="ARBA00023002"/>
    </source>
</evidence>
<dbReference type="AlphaFoldDB" id="A0AA39CL30"/>
<keyword evidence="4" id="KW-1185">Reference proteome</keyword>